<organism evidence="4 5">
    <name type="scientific">Candidatus Neomicrothrix parvicella RN1</name>
    <dbReference type="NCBI Taxonomy" id="1229780"/>
    <lineage>
        <taxon>Bacteria</taxon>
        <taxon>Bacillati</taxon>
        <taxon>Actinomycetota</taxon>
        <taxon>Acidimicrobiia</taxon>
        <taxon>Acidimicrobiales</taxon>
        <taxon>Microthrixaceae</taxon>
        <taxon>Candidatus Neomicrothrix</taxon>
    </lineage>
</organism>
<dbReference type="Pfam" id="PF14257">
    <property type="entry name" value="DUF4349"/>
    <property type="match status" value="1"/>
</dbReference>
<reference evidence="4 5" key="1">
    <citation type="journal article" date="2013" name="ISME J.">
        <title>Metabolic model for the filamentous 'Candidatus Microthrix parvicella' based on genomic and metagenomic analyses.</title>
        <authorList>
            <person name="Jon McIlroy S."/>
            <person name="Kristiansen R."/>
            <person name="Albertsen M."/>
            <person name="Michael Karst S."/>
            <person name="Rossetti S."/>
            <person name="Lund Nielsen J."/>
            <person name="Tandoi V."/>
            <person name="James Seviour R."/>
            <person name="Nielsen P.H."/>
        </authorList>
    </citation>
    <scope>NUCLEOTIDE SEQUENCE [LARGE SCALE GENOMIC DNA]</scope>
    <source>
        <strain evidence="4 5">RN1</strain>
    </source>
</reference>
<proteinExistence type="predicted"/>
<dbReference type="HOGENOM" id="CLU_722972_0_0_11"/>
<keyword evidence="2" id="KW-1133">Transmembrane helix</keyword>
<dbReference type="AlphaFoldDB" id="R4Z0H7"/>
<feature type="transmembrane region" description="Helical" evidence="2">
    <location>
        <begin position="36"/>
        <end position="56"/>
    </location>
</feature>
<dbReference type="InterPro" id="IPR025645">
    <property type="entry name" value="DUF4349"/>
</dbReference>
<dbReference type="EMBL" id="CANL01000029">
    <property type="protein sequence ID" value="CCM64223.1"/>
    <property type="molecule type" value="Genomic_DNA"/>
</dbReference>
<dbReference type="Proteomes" id="UP000018291">
    <property type="component" value="Unassembled WGS sequence"/>
</dbReference>
<accession>R4Z0H7</accession>
<gene>
    <name evidence="4" type="ORF">BN381_350083</name>
</gene>
<evidence type="ECO:0000256" key="1">
    <source>
        <dbReference type="SAM" id="MobiDB-lite"/>
    </source>
</evidence>
<feature type="compositionally biased region" description="Polar residues" evidence="1">
    <location>
        <begin position="1"/>
        <end position="13"/>
    </location>
</feature>
<evidence type="ECO:0000313" key="5">
    <source>
        <dbReference type="Proteomes" id="UP000018291"/>
    </source>
</evidence>
<protein>
    <recommendedName>
        <fullName evidence="3">DUF4349 domain-containing protein</fullName>
    </recommendedName>
</protein>
<keyword evidence="2" id="KW-0812">Transmembrane</keyword>
<dbReference type="eggNOG" id="COG3206">
    <property type="taxonomic scope" value="Bacteria"/>
</dbReference>
<sequence>MTSNNPAERSPNISDEAGNAPSLPSRLAALAGRHRWLTVVAIIVLLAALTGVGTALQGTESGDSSSAAPSIGIDSSEAEIGSRAPNSDTTAGVLPETGAGKAAGSAAIVAPSEVSGTATDAPGVVADGSGEAGADIAPMETPQVAGVERDLVRTATLDLTTKEPDTASAKARSIVTALGGRVAQEQSSFSGNSTVVLTLALPPKGFDRAMEQLSGLGKVTDRSQSTDDVTGQVTDLEGRITTLKASIVRLQGFLSKASDAGEIGTLESELLRRETELEGIQGQLRTIEAQVAESTVTLTISEPGTRIEPIEETDDGVGFMDGLTRGWEAFTAVVNAIVVALAAFAPFFGIGLLVWLVVRVARRRRGAADADSSTADAAPSDD</sequence>
<dbReference type="RefSeq" id="WP_012227971.1">
    <property type="nucleotide sequence ID" value="NZ_HG422565.1"/>
</dbReference>
<name>R4Z0H7_9ACTN</name>
<keyword evidence="2" id="KW-0472">Membrane</keyword>
<keyword evidence="5" id="KW-1185">Reference proteome</keyword>
<evidence type="ECO:0000256" key="2">
    <source>
        <dbReference type="SAM" id="Phobius"/>
    </source>
</evidence>
<feature type="region of interest" description="Disordered" evidence="1">
    <location>
        <begin position="113"/>
        <end position="142"/>
    </location>
</feature>
<feature type="transmembrane region" description="Helical" evidence="2">
    <location>
        <begin position="333"/>
        <end position="358"/>
    </location>
</feature>
<dbReference type="Gene3D" id="1.20.5.340">
    <property type="match status" value="1"/>
</dbReference>
<feature type="domain" description="DUF4349" evidence="3">
    <location>
        <begin position="149"/>
        <end position="359"/>
    </location>
</feature>
<evidence type="ECO:0000313" key="4">
    <source>
        <dbReference type="EMBL" id="CCM64223.1"/>
    </source>
</evidence>
<dbReference type="STRING" id="1229780.BN381_350083"/>
<evidence type="ECO:0000259" key="3">
    <source>
        <dbReference type="Pfam" id="PF14257"/>
    </source>
</evidence>
<feature type="region of interest" description="Disordered" evidence="1">
    <location>
        <begin position="57"/>
        <end position="98"/>
    </location>
</feature>
<comment type="caution">
    <text evidence="4">The sequence shown here is derived from an EMBL/GenBank/DDBJ whole genome shotgun (WGS) entry which is preliminary data.</text>
</comment>
<feature type="region of interest" description="Disordered" evidence="1">
    <location>
        <begin position="1"/>
        <end position="20"/>
    </location>
</feature>